<reference evidence="2 3" key="1">
    <citation type="submission" date="2020-02" db="EMBL/GenBank/DDBJ databases">
        <authorList>
            <person name="Ferguson B K."/>
        </authorList>
    </citation>
    <scope>NUCLEOTIDE SEQUENCE [LARGE SCALE GENOMIC DNA]</scope>
</reference>
<evidence type="ECO:0000313" key="2">
    <source>
        <dbReference type="EMBL" id="CAB0031460.1"/>
    </source>
</evidence>
<evidence type="ECO:0000256" key="1">
    <source>
        <dbReference type="SAM" id="MobiDB-lite"/>
    </source>
</evidence>
<evidence type="ECO:0000313" key="3">
    <source>
        <dbReference type="Proteomes" id="UP000479190"/>
    </source>
</evidence>
<sequence>MGACRKEKSSSHLSACQVGDAHCSLRRAARDNDRNEHKTRSQQPNSEPGNAKAGRSIRAFMRFKDSSCFAPCGVVKMGMSDVKKAARRATLLSSCVTRRPHIRTRATLKTLYTRKTEGQALDRIAGFSSRNLGEYRGKKNSNTNDKLWSRFFCHSHEKALHDNVEESRIHTAVVSIVHGGHWSTLESSFASQQQNFDLITVCKDYIKRNKAKPSFCRTRNRRPYRNVFPPLHRKVPYTTTARRIFKFVPTSGKFLIQLVALPSSDDEFCHKNFFSLSASLLPIPRTLSSSSSSFRAHIGPGPSETSPQPRHRQRNRETL</sequence>
<dbReference type="Proteomes" id="UP000479190">
    <property type="component" value="Unassembled WGS sequence"/>
</dbReference>
<organism evidence="2 3">
    <name type="scientific">Trichogramma brassicae</name>
    <dbReference type="NCBI Taxonomy" id="86971"/>
    <lineage>
        <taxon>Eukaryota</taxon>
        <taxon>Metazoa</taxon>
        <taxon>Ecdysozoa</taxon>
        <taxon>Arthropoda</taxon>
        <taxon>Hexapoda</taxon>
        <taxon>Insecta</taxon>
        <taxon>Pterygota</taxon>
        <taxon>Neoptera</taxon>
        <taxon>Endopterygota</taxon>
        <taxon>Hymenoptera</taxon>
        <taxon>Apocrita</taxon>
        <taxon>Proctotrupomorpha</taxon>
        <taxon>Chalcidoidea</taxon>
        <taxon>Trichogrammatidae</taxon>
        <taxon>Trichogramma</taxon>
    </lineage>
</organism>
<dbReference type="AlphaFoldDB" id="A0A6H5I912"/>
<proteinExistence type="predicted"/>
<keyword evidence="3" id="KW-1185">Reference proteome</keyword>
<accession>A0A6H5I912</accession>
<feature type="compositionally biased region" description="Basic and acidic residues" evidence="1">
    <location>
        <begin position="28"/>
        <end position="39"/>
    </location>
</feature>
<protein>
    <submittedName>
        <fullName evidence="2">Uncharacterized protein</fullName>
    </submittedName>
</protein>
<feature type="region of interest" description="Disordered" evidence="1">
    <location>
        <begin position="292"/>
        <end position="319"/>
    </location>
</feature>
<gene>
    <name evidence="2" type="ORF">TBRA_LOCUS3429</name>
</gene>
<name>A0A6H5I912_9HYME</name>
<feature type="compositionally biased region" description="Basic residues" evidence="1">
    <location>
        <begin position="309"/>
        <end position="319"/>
    </location>
</feature>
<dbReference type="EMBL" id="CADCXV010000645">
    <property type="protein sequence ID" value="CAB0031460.1"/>
    <property type="molecule type" value="Genomic_DNA"/>
</dbReference>
<feature type="region of interest" description="Disordered" evidence="1">
    <location>
        <begin position="27"/>
        <end position="53"/>
    </location>
</feature>